<evidence type="ECO:0000256" key="3">
    <source>
        <dbReference type="ARBA" id="ARBA00023157"/>
    </source>
</evidence>
<dbReference type="KEGG" id="char:105897221"/>
<keyword evidence="7" id="KW-0472">Membrane</keyword>
<dbReference type="Proteomes" id="UP000515152">
    <property type="component" value="Chromosome 17"/>
</dbReference>
<dbReference type="CDD" id="cd00033">
    <property type="entry name" value="CCP"/>
    <property type="match status" value="5"/>
</dbReference>
<evidence type="ECO:0000256" key="5">
    <source>
        <dbReference type="PROSITE-ProRule" id="PRU00302"/>
    </source>
</evidence>
<feature type="domain" description="Sushi" evidence="9">
    <location>
        <begin position="270"/>
        <end position="329"/>
    </location>
</feature>
<keyword evidence="4" id="KW-0325">Glycoprotein</keyword>
<dbReference type="PROSITE" id="PS50923">
    <property type="entry name" value="SUSHI"/>
    <property type="match status" value="5"/>
</dbReference>
<evidence type="ECO:0000313" key="11">
    <source>
        <dbReference type="RefSeq" id="XP_031440081.1"/>
    </source>
</evidence>
<feature type="signal peptide" evidence="8">
    <location>
        <begin position="1"/>
        <end position="24"/>
    </location>
</feature>
<dbReference type="InterPro" id="IPR050350">
    <property type="entry name" value="Compl-Cell_Adhes-Reg"/>
</dbReference>
<dbReference type="GeneID" id="105897221"/>
<evidence type="ECO:0000256" key="8">
    <source>
        <dbReference type="SAM" id="SignalP"/>
    </source>
</evidence>
<keyword evidence="10" id="KW-1185">Reference proteome</keyword>
<feature type="domain" description="Sushi" evidence="9">
    <location>
        <begin position="91"/>
        <end position="149"/>
    </location>
</feature>
<dbReference type="InterPro" id="IPR035976">
    <property type="entry name" value="Sushi/SCR/CCP_sf"/>
</dbReference>
<feature type="disulfide bond" evidence="5">
    <location>
        <begin position="181"/>
        <end position="208"/>
    </location>
</feature>
<dbReference type="Gene3D" id="2.10.70.10">
    <property type="entry name" value="Complement Module, domain 1"/>
    <property type="match status" value="5"/>
</dbReference>
<feature type="region of interest" description="Disordered" evidence="6">
    <location>
        <begin position="383"/>
        <end position="404"/>
    </location>
</feature>
<feature type="chain" id="PRO_5028222563" evidence="8">
    <location>
        <begin position="25"/>
        <end position="429"/>
    </location>
</feature>
<dbReference type="SUPFAM" id="SSF57535">
    <property type="entry name" value="Complement control module/SCR domain"/>
    <property type="match status" value="5"/>
</dbReference>
<evidence type="ECO:0000256" key="6">
    <source>
        <dbReference type="SAM" id="MobiDB-lite"/>
    </source>
</evidence>
<feature type="disulfide bond" evidence="5">
    <location>
        <begin position="213"/>
        <end position="256"/>
    </location>
</feature>
<protein>
    <submittedName>
        <fullName evidence="11">Sushi, von Willebrand factor type A, EGF and pentraxin domain-containing protein 1-like isoform X1</fullName>
    </submittedName>
</protein>
<dbReference type="PANTHER" id="PTHR19325:SF575">
    <property type="entry name" value="LOCOMOTION-RELATED PROTEIN HIKARU GENKI"/>
    <property type="match status" value="1"/>
</dbReference>
<evidence type="ECO:0000259" key="9">
    <source>
        <dbReference type="PROSITE" id="PS50923"/>
    </source>
</evidence>
<reference evidence="11" key="1">
    <citation type="submission" date="2025-08" db="UniProtKB">
        <authorList>
            <consortium name="RefSeq"/>
        </authorList>
    </citation>
    <scope>IDENTIFICATION</scope>
</reference>
<dbReference type="Pfam" id="PF00084">
    <property type="entry name" value="Sushi"/>
    <property type="match status" value="5"/>
</dbReference>
<keyword evidence="8" id="KW-0732">Signal</keyword>
<keyword evidence="1 5" id="KW-0768">Sushi</keyword>
<evidence type="ECO:0000313" key="10">
    <source>
        <dbReference type="Proteomes" id="UP000515152"/>
    </source>
</evidence>
<keyword evidence="7" id="KW-1133">Transmembrane helix</keyword>
<evidence type="ECO:0000256" key="2">
    <source>
        <dbReference type="ARBA" id="ARBA00022737"/>
    </source>
</evidence>
<name>A0A6P8GQN6_CLUHA</name>
<dbReference type="InterPro" id="IPR000436">
    <property type="entry name" value="Sushi_SCR_CCP_dom"/>
</dbReference>
<evidence type="ECO:0000256" key="1">
    <source>
        <dbReference type="ARBA" id="ARBA00022659"/>
    </source>
</evidence>
<feature type="domain" description="Sushi" evidence="9">
    <location>
        <begin position="150"/>
        <end position="210"/>
    </location>
</feature>
<feature type="domain" description="Sushi" evidence="9">
    <location>
        <begin position="211"/>
        <end position="269"/>
    </location>
</feature>
<accession>A0A6P8GQN6</accession>
<feature type="domain" description="Sushi" evidence="9">
    <location>
        <begin position="24"/>
        <end position="90"/>
    </location>
</feature>
<dbReference type="AlphaFoldDB" id="A0A6P8GQN6"/>
<sequence>MMRVSKNILASLWMLLLLPTEIIGQCTKPATSENAVMDVSDISKDTFDIGSPVRLVCHLGYEPTSGSPRKLVCGNNNQWSPGPESFTCQKKSCGHPGELANGHYEFPNRVEVGAVITAVCNTGHFAIGEKKRSCWGDGQWDGGNIFCEVVKCEPPKPIPNGQPRPPVNEMYEYGQAVQYVCNGDSTMLGANDTVHCLENGSWSDVPRCAKVVCDRPDIPNARLVEGESDPYGHKSTLRYECNVGYKMTPDGGNITCLENGWSSTLNCEAVECPNPGTTNAIITDGAGGPYEYSAILTYKCQAGHTLVGNPQLKCGSDGQWSSKPPTCQDVSSRKIIGFAVLAVLVLAVVVLAVFGCWCYKKKKSKEVHSDAEVVGLNSRPVSDTVNDLQSADSSKETEVLDPEPAAGPVCISVSPLHPPGFPGIESPGQ</sequence>
<dbReference type="RefSeq" id="XP_031440081.1">
    <property type="nucleotide sequence ID" value="XM_031584221.2"/>
</dbReference>
<feature type="disulfide bond" evidence="5">
    <location>
        <begin position="300"/>
        <end position="327"/>
    </location>
</feature>
<feature type="transmembrane region" description="Helical" evidence="7">
    <location>
        <begin position="335"/>
        <end position="359"/>
    </location>
</feature>
<keyword evidence="7" id="KW-0812">Transmembrane</keyword>
<proteinExistence type="predicted"/>
<organism evidence="10 11">
    <name type="scientific">Clupea harengus</name>
    <name type="common">Atlantic herring</name>
    <dbReference type="NCBI Taxonomy" id="7950"/>
    <lineage>
        <taxon>Eukaryota</taxon>
        <taxon>Metazoa</taxon>
        <taxon>Chordata</taxon>
        <taxon>Craniata</taxon>
        <taxon>Vertebrata</taxon>
        <taxon>Euteleostomi</taxon>
        <taxon>Actinopterygii</taxon>
        <taxon>Neopterygii</taxon>
        <taxon>Teleostei</taxon>
        <taxon>Clupei</taxon>
        <taxon>Clupeiformes</taxon>
        <taxon>Clupeoidei</taxon>
        <taxon>Clupeidae</taxon>
        <taxon>Clupea</taxon>
    </lineage>
</organism>
<dbReference type="SMART" id="SM00032">
    <property type="entry name" value="CCP"/>
    <property type="match status" value="5"/>
</dbReference>
<gene>
    <name evidence="11" type="primary">LOC105897221</name>
</gene>
<comment type="caution">
    <text evidence="5">Lacks conserved residue(s) required for the propagation of feature annotation.</text>
</comment>
<feature type="disulfide bond" evidence="5">
    <location>
        <begin position="120"/>
        <end position="147"/>
    </location>
</feature>
<dbReference type="OrthoDB" id="8961654at2759"/>
<evidence type="ECO:0000256" key="7">
    <source>
        <dbReference type="SAM" id="Phobius"/>
    </source>
</evidence>
<evidence type="ECO:0000256" key="4">
    <source>
        <dbReference type="ARBA" id="ARBA00023180"/>
    </source>
</evidence>
<keyword evidence="2" id="KW-0677">Repeat</keyword>
<feature type="compositionally biased region" description="Polar residues" evidence="6">
    <location>
        <begin position="383"/>
        <end position="392"/>
    </location>
</feature>
<dbReference type="PANTHER" id="PTHR19325">
    <property type="entry name" value="COMPLEMENT COMPONENT-RELATED SUSHI DOMAIN-CONTAINING"/>
    <property type="match status" value="1"/>
</dbReference>
<keyword evidence="3 5" id="KW-1015">Disulfide bond</keyword>